<evidence type="ECO:0000259" key="1">
    <source>
        <dbReference type="Pfam" id="PF07035"/>
    </source>
</evidence>
<keyword evidence="4" id="KW-1185">Reference proteome</keyword>
<dbReference type="GO" id="GO:0005765">
    <property type="term" value="C:lysosomal membrane"/>
    <property type="evidence" value="ECO:0007669"/>
    <property type="project" value="TreeGrafter"/>
</dbReference>
<dbReference type="Proteomes" id="UP000054359">
    <property type="component" value="Unassembled WGS sequence"/>
</dbReference>
<dbReference type="AlphaFoldDB" id="A0A087U886"/>
<dbReference type="SUPFAM" id="SSF50978">
    <property type="entry name" value="WD40 repeat-like"/>
    <property type="match status" value="1"/>
</dbReference>
<dbReference type="GO" id="GO:0035658">
    <property type="term" value="C:Mon1-Ccz1 complex"/>
    <property type="evidence" value="ECO:0007669"/>
    <property type="project" value="InterPro"/>
</dbReference>
<dbReference type="InterPro" id="IPR036322">
    <property type="entry name" value="WD40_repeat_dom_sf"/>
</dbReference>
<dbReference type="GO" id="GO:0010506">
    <property type="term" value="P:regulation of autophagy"/>
    <property type="evidence" value="ECO:0007669"/>
    <property type="project" value="InterPro"/>
</dbReference>
<reference evidence="3 4" key="1">
    <citation type="submission" date="2013-11" db="EMBL/GenBank/DDBJ databases">
        <title>Genome sequencing of Stegodyphus mimosarum.</title>
        <authorList>
            <person name="Bechsgaard J."/>
        </authorList>
    </citation>
    <scope>NUCLEOTIDE SEQUENCE [LARGE SCALE GENOMIC DNA]</scope>
</reference>
<sequence>MLKSSSVSSKYVLELGSDTVRFEPVSKLTNVFFDEANCQVFAVRCGGTTGVVVKGPSDKTSINFRMLDKGDVMSIKFSPDKKILSVQRGYKSIEFINFNENIEPENLEYSQSCKGKTTAILGFSWTHINEIVFVTDHGIEHYQVIPEKHSLKSLKIYNVSVNWYVYHPENSLLLLSSGSLSNVMHPFQFRPGASYKLSKFEIDLPAAPKSQKVCLLERDVSIATVYNKTCIFVLRHQPRSLGSPGAEIVIYSVIKDGPPRKTDILKLDKSGRFAINVIDNVIVVHHQASKESMLYDIQMPCESDGYVSYHSPIISKCPIKPFMLKVPVMPSHNIVTDPEVSCELYSPNWVVFQPNIIIDPKLGCLWHVQMNCEPLIDIIHDKELLIDFLLLRQNSKSVILKVCHDGLLPGEQLSLENISKVFDKLNAIYKQNAEKMEGSKTNTQNVSVLKSVAIVDQSDMYTHVFSVFENDNINYKFVISVLLEYIRSLIQHQQFVKHYLCKLLINILVQHKQFYQLHQFLQYHILSDSKQLVCLMLALQGDYPPAYQLALDMLKRLPNSNEEIVEVLLSQKKILQALSFIRSCGAIDSLSAPKYLAAAKLTEDTNIFYSVYKFFEQRNIRLRGAPDFETGEHCESYVKYFNSVFGTTSALETVLN</sequence>
<protein>
    <submittedName>
        <fullName evidence="3">Uncharacterized protein</fullName>
    </submittedName>
</protein>
<dbReference type="InterPro" id="IPR040371">
    <property type="entry name" value="RMC1"/>
</dbReference>
<feature type="non-terminal residue" evidence="3">
    <location>
        <position position="656"/>
    </location>
</feature>
<feature type="domain" description="Regulator of MON1-CCZ1 complex N-terminal" evidence="2">
    <location>
        <begin position="31"/>
        <end position="151"/>
    </location>
</feature>
<dbReference type="STRING" id="407821.A0A087U886"/>
<organism evidence="3 4">
    <name type="scientific">Stegodyphus mimosarum</name>
    <name type="common">African social velvet spider</name>
    <dbReference type="NCBI Taxonomy" id="407821"/>
    <lineage>
        <taxon>Eukaryota</taxon>
        <taxon>Metazoa</taxon>
        <taxon>Ecdysozoa</taxon>
        <taxon>Arthropoda</taxon>
        <taxon>Chelicerata</taxon>
        <taxon>Arachnida</taxon>
        <taxon>Araneae</taxon>
        <taxon>Araneomorphae</taxon>
        <taxon>Entelegynae</taxon>
        <taxon>Eresoidea</taxon>
        <taxon>Eresidae</taxon>
        <taxon>Stegodyphus</taxon>
    </lineage>
</organism>
<name>A0A087U886_STEMI</name>
<accession>A0A087U886</accession>
<dbReference type="PANTHER" id="PTHR12897">
    <property type="entry name" value="COLON CANCER-ASSOCIATED PROTEIN MIC1"/>
    <property type="match status" value="1"/>
</dbReference>
<dbReference type="EMBL" id="KK118682">
    <property type="protein sequence ID" value="KFM73575.1"/>
    <property type="molecule type" value="Genomic_DNA"/>
</dbReference>
<dbReference type="GO" id="GO:0031902">
    <property type="term" value="C:late endosome membrane"/>
    <property type="evidence" value="ECO:0007669"/>
    <property type="project" value="TreeGrafter"/>
</dbReference>
<evidence type="ECO:0000313" key="4">
    <source>
        <dbReference type="Proteomes" id="UP000054359"/>
    </source>
</evidence>
<proteinExistence type="predicted"/>
<evidence type="ECO:0000313" key="3">
    <source>
        <dbReference type="EMBL" id="KFM73575.1"/>
    </source>
</evidence>
<feature type="domain" description="Mic1" evidence="1">
    <location>
        <begin position="392"/>
        <end position="630"/>
    </location>
</feature>
<dbReference type="OMA" id="VWVHNRE"/>
<dbReference type="Pfam" id="PF21029">
    <property type="entry name" value="RMC1_N"/>
    <property type="match status" value="1"/>
</dbReference>
<dbReference type="InterPro" id="IPR009755">
    <property type="entry name" value="RMC1_C"/>
</dbReference>
<gene>
    <name evidence="3" type="ORF">X975_20721</name>
</gene>
<dbReference type="InterPro" id="IPR049040">
    <property type="entry name" value="RMC1_N"/>
</dbReference>
<evidence type="ECO:0000259" key="2">
    <source>
        <dbReference type="Pfam" id="PF21029"/>
    </source>
</evidence>
<dbReference type="OrthoDB" id="26384at2759"/>
<dbReference type="Pfam" id="PF07035">
    <property type="entry name" value="RMC1_C"/>
    <property type="match status" value="1"/>
</dbReference>
<dbReference type="PANTHER" id="PTHR12897:SF4">
    <property type="entry name" value="REGULATOR OF MON1-CCZ1 COMPLEX"/>
    <property type="match status" value="1"/>
</dbReference>